<accession>A0A1M7YIA0</accession>
<evidence type="ECO:0000259" key="2">
    <source>
        <dbReference type="Pfam" id="PF01757"/>
    </source>
</evidence>
<dbReference type="GO" id="GO:0016787">
    <property type="term" value="F:hydrolase activity"/>
    <property type="evidence" value="ECO:0007669"/>
    <property type="project" value="UniProtKB-KW"/>
</dbReference>
<keyword evidence="3" id="KW-0808">Transferase</keyword>
<dbReference type="OrthoDB" id="5444720at2"/>
<dbReference type="GO" id="GO:0016747">
    <property type="term" value="F:acyltransferase activity, transferring groups other than amino-acyl groups"/>
    <property type="evidence" value="ECO:0007669"/>
    <property type="project" value="InterPro"/>
</dbReference>
<sequence>MAMLGLLKSIDNAHEINVQKQTILELNGIRGFACLLIFLFHCRVMSGSPDIRPDLGVLYLLPLHGAYAVDLFFVLSGFFIILPYAKAGYTETINFSYLQYYKKKIVRIFPPYYLNLLVMFGMVVPVFIGQDFLFSKNGLQMLLVHMSFMQYLFPATSASLGINGALWTLSITFQFFLVFPFIKQLFVKRCAEIYLVIFVVISLVWRYFSLHSHGFVYSVAMNSVAKFGVDDFTIRFFLSNQLPAQLGHFAIGMYLGKLYIAYLKGVFVPRRWVSPLMLIGFLSTLYSFQIANLAVPPWWYVWRLWLGCGSGCLIYLAVIDGPGWIKHFFRNRYFGYLGDLSYEIYLWHLMILYVLINTIPMTYFSGNRLFWLCVLVGGGLTITVSRSSVKLLVWFRHLWLHKVPH</sequence>
<keyword evidence="1" id="KW-1133">Transmembrane helix</keyword>
<dbReference type="STRING" id="1121416.SAMN02745220_04458"/>
<keyword evidence="4" id="KW-1185">Reference proteome</keyword>
<name>A0A1M7YIA0_9BACT</name>
<dbReference type="RefSeq" id="WP_073615865.1">
    <property type="nucleotide sequence ID" value="NZ_FRFE01000033.1"/>
</dbReference>
<evidence type="ECO:0000256" key="1">
    <source>
        <dbReference type="SAM" id="Phobius"/>
    </source>
</evidence>
<proteinExistence type="predicted"/>
<protein>
    <submittedName>
        <fullName evidence="3">Peptidoglycan/LPS O-acetylase OafA/YrhL, contains acyltransferase and SGNH-hydrolase domains</fullName>
    </submittedName>
</protein>
<feature type="transmembrane region" description="Helical" evidence="1">
    <location>
        <begin position="191"/>
        <end position="208"/>
    </location>
</feature>
<feature type="transmembrane region" description="Helical" evidence="1">
    <location>
        <begin position="148"/>
        <end position="179"/>
    </location>
</feature>
<gene>
    <name evidence="3" type="ORF">SAMN02745220_04458</name>
</gene>
<dbReference type="Pfam" id="PF01757">
    <property type="entry name" value="Acyl_transf_3"/>
    <property type="match status" value="1"/>
</dbReference>
<feature type="transmembrane region" description="Helical" evidence="1">
    <location>
        <begin position="66"/>
        <end position="85"/>
    </location>
</feature>
<dbReference type="EMBL" id="FRFE01000033">
    <property type="protein sequence ID" value="SHO52248.1"/>
    <property type="molecule type" value="Genomic_DNA"/>
</dbReference>
<feature type="transmembrane region" description="Helical" evidence="1">
    <location>
        <begin position="300"/>
        <end position="319"/>
    </location>
</feature>
<feature type="transmembrane region" description="Helical" evidence="1">
    <location>
        <begin position="29"/>
        <end position="46"/>
    </location>
</feature>
<feature type="transmembrane region" description="Helical" evidence="1">
    <location>
        <begin position="272"/>
        <end position="294"/>
    </location>
</feature>
<feature type="transmembrane region" description="Helical" evidence="1">
    <location>
        <begin position="369"/>
        <end position="389"/>
    </location>
</feature>
<evidence type="ECO:0000313" key="4">
    <source>
        <dbReference type="Proteomes" id="UP000184603"/>
    </source>
</evidence>
<feature type="transmembrane region" description="Helical" evidence="1">
    <location>
        <begin position="105"/>
        <end position="128"/>
    </location>
</feature>
<dbReference type="InterPro" id="IPR002656">
    <property type="entry name" value="Acyl_transf_3_dom"/>
</dbReference>
<evidence type="ECO:0000313" key="3">
    <source>
        <dbReference type="EMBL" id="SHO52248.1"/>
    </source>
</evidence>
<feature type="domain" description="Acyltransferase 3" evidence="2">
    <location>
        <begin position="24"/>
        <end position="377"/>
    </location>
</feature>
<keyword evidence="3" id="KW-0378">Hydrolase</keyword>
<dbReference type="Proteomes" id="UP000184603">
    <property type="component" value="Unassembled WGS sequence"/>
</dbReference>
<dbReference type="GO" id="GO:0000271">
    <property type="term" value="P:polysaccharide biosynthetic process"/>
    <property type="evidence" value="ECO:0007669"/>
    <property type="project" value="TreeGrafter"/>
</dbReference>
<reference evidence="3 4" key="1">
    <citation type="submission" date="2016-12" db="EMBL/GenBank/DDBJ databases">
        <authorList>
            <person name="Song W.-J."/>
            <person name="Kurnit D.M."/>
        </authorList>
    </citation>
    <scope>NUCLEOTIDE SEQUENCE [LARGE SCALE GENOMIC DNA]</scope>
    <source>
        <strain evidence="3 4">DSM 18488</strain>
    </source>
</reference>
<dbReference type="PANTHER" id="PTHR23028:SF53">
    <property type="entry name" value="ACYL_TRANSF_3 DOMAIN-CONTAINING PROTEIN"/>
    <property type="match status" value="1"/>
</dbReference>
<dbReference type="GO" id="GO:0016020">
    <property type="term" value="C:membrane"/>
    <property type="evidence" value="ECO:0007669"/>
    <property type="project" value="TreeGrafter"/>
</dbReference>
<keyword evidence="1" id="KW-0472">Membrane</keyword>
<keyword evidence="1" id="KW-0812">Transmembrane</keyword>
<keyword evidence="3" id="KW-0012">Acyltransferase</keyword>
<organism evidence="3 4">
    <name type="scientific">Desulfopila aestuarii DSM 18488</name>
    <dbReference type="NCBI Taxonomy" id="1121416"/>
    <lineage>
        <taxon>Bacteria</taxon>
        <taxon>Pseudomonadati</taxon>
        <taxon>Thermodesulfobacteriota</taxon>
        <taxon>Desulfobulbia</taxon>
        <taxon>Desulfobulbales</taxon>
        <taxon>Desulfocapsaceae</taxon>
        <taxon>Desulfopila</taxon>
    </lineage>
</organism>
<dbReference type="PANTHER" id="PTHR23028">
    <property type="entry name" value="ACETYLTRANSFERASE"/>
    <property type="match status" value="1"/>
</dbReference>
<dbReference type="InterPro" id="IPR050879">
    <property type="entry name" value="Acyltransferase_3"/>
</dbReference>
<dbReference type="AlphaFoldDB" id="A0A1M7YIA0"/>
<feature type="transmembrane region" description="Helical" evidence="1">
    <location>
        <begin position="340"/>
        <end position="363"/>
    </location>
</feature>